<dbReference type="Pfam" id="PF14559">
    <property type="entry name" value="TPR_19"/>
    <property type="match status" value="1"/>
</dbReference>
<keyword evidence="3" id="KW-1185">Reference proteome</keyword>
<dbReference type="PROSITE" id="PS50005">
    <property type="entry name" value="TPR"/>
    <property type="match status" value="1"/>
</dbReference>
<dbReference type="Proteomes" id="UP000530564">
    <property type="component" value="Unassembled WGS sequence"/>
</dbReference>
<dbReference type="Pfam" id="PF13759">
    <property type="entry name" value="2OG-FeII_Oxy_5"/>
    <property type="match status" value="1"/>
</dbReference>
<dbReference type="Pfam" id="PF13432">
    <property type="entry name" value="TPR_16"/>
    <property type="match status" value="2"/>
</dbReference>
<dbReference type="AlphaFoldDB" id="A0A840A2M9"/>
<proteinExistence type="predicted"/>
<dbReference type="Gene3D" id="1.25.40.10">
    <property type="entry name" value="Tetratricopeptide repeat domain"/>
    <property type="match status" value="4"/>
</dbReference>
<gene>
    <name evidence="2" type="ORF">GGQ61_002671</name>
</gene>
<evidence type="ECO:0000313" key="3">
    <source>
        <dbReference type="Proteomes" id="UP000530564"/>
    </source>
</evidence>
<dbReference type="EMBL" id="JACIDK010000003">
    <property type="protein sequence ID" value="MBB3891943.1"/>
    <property type="molecule type" value="Genomic_DNA"/>
</dbReference>
<reference evidence="2 3" key="1">
    <citation type="submission" date="2020-08" db="EMBL/GenBank/DDBJ databases">
        <title>Genomic Encyclopedia of Type Strains, Phase IV (KMG-IV): sequencing the most valuable type-strain genomes for metagenomic binning, comparative biology and taxonomic classification.</title>
        <authorList>
            <person name="Goeker M."/>
        </authorList>
    </citation>
    <scope>NUCLEOTIDE SEQUENCE [LARGE SCALE GENOMIC DNA]</scope>
    <source>
        <strain evidence="2 3">DSM 21793</strain>
    </source>
</reference>
<name>A0A840A2M9_9CAUL</name>
<keyword evidence="1" id="KW-0802">TPR repeat</keyword>
<dbReference type="PANTHER" id="PTHR12558:SF33">
    <property type="entry name" value="BLL7664 PROTEIN"/>
    <property type="match status" value="1"/>
</dbReference>
<dbReference type="SUPFAM" id="SSF48452">
    <property type="entry name" value="TPR-like"/>
    <property type="match status" value="2"/>
</dbReference>
<dbReference type="SMART" id="SM00028">
    <property type="entry name" value="TPR"/>
    <property type="match status" value="4"/>
</dbReference>
<evidence type="ECO:0000256" key="1">
    <source>
        <dbReference type="PROSITE-ProRule" id="PRU00339"/>
    </source>
</evidence>
<organism evidence="2 3">
    <name type="scientific">Phenylobacterium haematophilum</name>
    <dbReference type="NCBI Taxonomy" id="98513"/>
    <lineage>
        <taxon>Bacteria</taxon>
        <taxon>Pseudomonadati</taxon>
        <taxon>Pseudomonadota</taxon>
        <taxon>Alphaproteobacteria</taxon>
        <taxon>Caulobacterales</taxon>
        <taxon>Caulobacteraceae</taxon>
        <taxon>Phenylobacterium</taxon>
    </lineage>
</organism>
<dbReference type="InterPro" id="IPR011990">
    <property type="entry name" value="TPR-like_helical_dom_sf"/>
</dbReference>
<accession>A0A840A2M9</accession>
<dbReference type="Gene3D" id="2.60.120.620">
    <property type="entry name" value="q2cbj1_9rhob like domain"/>
    <property type="match status" value="1"/>
</dbReference>
<dbReference type="InterPro" id="IPR012668">
    <property type="entry name" value="CHP02466"/>
</dbReference>
<dbReference type="InterPro" id="IPR019734">
    <property type="entry name" value="TPR_rpt"/>
</dbReference>
<protein>
    <submittedName>
        <fullName evidence="2">Tetratricopeptide (TPR) repeat protein</fullName>
    </submittedName>
</protein>
<comment type="caution">
    <text evidence="2">The sequence shown here is derived from an EMBL/GenBank/DDBJ whole genome shotgun (WGS) entry which is preliminary data.</text>
</comment>
<dbReference type="RefSeq" id="WP_183773483.1">
    <property type="nucleotide sequence ID" value="NZ_JACIDK010000003.1"/>
</dbReference>
<feature type="repeat" description="TPR" evidence="1">
    <location>
        <begin position="151"/>
        <end position="184"/>
    </location>
</feature>
<sequence length="546" mass="58151">MRPLLAAPPPLPPATAQALGQARALGRAGRLSEAERLYRTVLAADATCAQAAVALARLLTGQGRAAEAETLARPFTQGEHPWHEALSARAAALKALDRKPESLADYQRAAELNPGSGVAAHNVASGLGDAGRDREAVAEAERAFSLGLDAPETWLVYGRALQGLRRFDDAEAAFRSAVARRPTYADALRDLGQLIWMRSGDQALALAPIDAALAAADPALRPLLAGVKIRLLHHVAGEVQALAFAQAALAAAPSDPRLALETAALSLKAAPERSRELCAAVLARNPRDPTARRAMAHACLALGDTDEAARIAERLLAENPVDQEAAAALATAWRAAGDARYRNLWDYAALVRAQSIDTPDGWSSLEAYLADLRVALAELHALEAHPLEQSVRGGTQTSQNLLASEHPVIAAFFQAVEGPIAAYRAAIGEGRDMFRSRNGGGHRVLGAWSVRLRPGGFHVDHIHPQGWISSACYIDVPQALGDEADRAGWLRFGAPPIPTRPTLEAEHFVRPQPGLLALFPSYMWHGTVPFRGDQVRTTIAFDIAPA</sequence>
<evidence type="ECO:0000313" key="2">
    <source>
        <dbReference type="EMBL" id="MBB3891943.1"/>
    </source>
</evidence>
<dbReference type="PANTHER" id="PTHR12558">
    <property type="entry name" value="CELL DIVISION CYCLE 16,23,27"/>
    <property type="match status" value="1"/>
</dbReference>